<dbReference type="RefSeq" id="WP_056083789.1">
    <property type="nucleotide sequence ID" value="NZ_JALBWS010000007.1"/>
</dbReference>
<evidence type="ECO:0000313" key="2">
    <source>
        <dbReference type="EMBL" id="MFC5441588.1"/>
    </source>
</evidence>
<accession>A0ABW0JZU2</accession>
<name>A0ABW0JZU2_9GAMM</name>
<organism evidence="2 3">
    <name type="scientific">Rhodanobacter ginsenosidimutans</name>
    <dbReference type="NCBI Taxonomy" id="490571"/>
    <lineage>
        <taxon>Bacteria</taxon>
        <taxon>Pseudomonadati</taxon>
        <taxon>Pseudomonadota</taxon>
        <taxon>Gammaproteobacteria</taxon>
        <taxon>Lysobacterales</taxon>
        <taxon>Rhodanobacteraceae</taxon>
        <taxon>Rhodanobacter</taxon>
    </lineage>
</organism>
<dbReference type="EMBL" id="JBHSMM010000007">
    <property type="protein sequence ID" value="MFC5441588.1"/>
    <property type="molecule type" value="Genomic_DNA"/>
</dbReference>
<dbReference type="Proteomes" id="UP001596018">
    <property type="component" value="Unassembled WGS sequence"/>
</dbReference>
<comment type="caution">
    <text evidence="2">The sequence shown here is derived from an EMBL/GenBank/DDBJ whole genome shotgun (WGS) entry which is preliminary data.</text>
</comment>
<proteinExistence type="predicted"/>
<feature type="domain" description="Glyoxalase-like" evidence="1">
    <location>
        <begin position="9"/>
        <end position="123"/>
    </location>
</feature>
<protein>
    <submittedName>
        <fullName evidence="2">VOC family protein</fullName>
    </submittedName>
</protein>
<dbReference type="Gene3D" id="3.10.180.10">
    <property type="entry name" value="2,3-Dihydroxybiphenyl 1,2-Dioxygenase, domain 1"/>
    <property type="match status" value="1"/>
</dbReference>
<dbReference type="Pfam" id="PF18029">
    <property type="entry name" value="Glyoxalase_6"/>
    <property type="match status" value="1"/>
</dbReference>
<sequence length="128" mass="13866">MPLPARAGIFIYAKHPESLSAFYQSVLGMTVAHRTDQMIVLCSPDLQIVVHAMPADIASQVAITRPPRLRDNVAIKFFCTVPSLSGAEESARALGGNVFPEQWQGPGFVVRNACDPEGNVFQVRASVD</sequence>
<dbReference type="SUPFAM" id="SSF54593">
    <property type="entry name" value="Glyoxalase/Bleomycin resistance protein/Dihydroxybiphenyl dioxygenase"/>
    <property type="match status" value="1"/>
</dbReference>
<gene>
    <name evidence="2" type="ORF">ACFPK0_16365</name>
</gene>
<reference evidence="3" key="1">
    <citation type="journal article" date="2019" name="Int. J. Syst. Evol. Microbiol.">
        <title>The Global Catalogue of Microorganisms (GCM) 10K type strain sequencing project: providing services to taxonomists for standard genome sequencing and annotation.</title>
        <authorList>
            <consortium name="The Broad Institute Genomics Platform"/>
            <consortium name="The Broad Institute Genome Sequencing Center for Infectious Disease"/>
            <person name="Wu L."/>
            <person name="Ma J."/>
        </authorList>
    </citation>
    <scope>NUCLEOTIDE SEQUENCE [LARGE SCALE GENOMIC DNA]</scope>
    <source>
        <strain evidence="3">KACC 12822</strain>
    </source>
</reference>
<evidence type="ECO:0000313" key="3">
    <source>
        <dbReference type="Proteomes" id="UP001596018"/>
    </source>
</evidence>
<dbReference type="InterPro" id="IPR041581">
    <property type="entry name" value="Glyoxalase_6"/>
</dbReference>
<evidence type="ECO:0000259" key="1">
    <source>
        <dbReference type="Pfam" id="PF18029"/>
    </source>
</evidence>
<keyword evidence="3" id="KW-1185">Reference proteome</keyword>
<dbReference type="InterPro" id="IPR029068">
    <property type="entry name" value="Glyas_Bleomycin-R_OHBP_Dase"/>
</dbReference>